<organism evidence="2 3">
    <name type="scientific">Marixanthomonas ophiurae</name>
    <dbReference type="NCBI Taxonomy" id="387659"/>
    <lineage>
        <taxon>Bacteria</taxon>
        <taxon>Pseudomonadati</taxon>
        <taxon>Bacteroidota</taxon>
        <taxon>Flavobacteriia</taxon>
        <taxon>Flavobacteriales</taxon>
        <taxon>Flavobacteriaceae</taxon>
        <taxon>Marixanthomonas</taxon>
    </lineage>
</organism>
<keyword evidence="1" id="KW-0472">Membrane</keyword>
<sequence>MGFGGSALTMMQTLKNNAKQLAKRKRYFDKNKASYSTYGKFVDHKKMSPEQFAAFQKQLKEDNAKNRRRLLLVFSAVMLLILVVIIYFLFFYEMAPAKPIKF</sequence>
<reference evidence="2 3" key="1">
    <citation type="journal article" date="2007" name="Int. J. Syst. Evol. Microbiol.">
        <title>Marixanthomonas ophiurae gen. nov., sp. nov., a marine bacterium of the family Flavobacteriaceae isolated from a deep-sea brittle star.</title>
        <authorList>
            <person name="Romanenko L.A."/>
            <person name="Uchino M."/>
            <person name="Frolova G.M."/>
            <person name="Mikhailov V.V."/>
        </authorList>
    </citation>
    <scope>NUCLEOTIDE SEQUENCE [LARGE SCALE GENOMIC DNA]</scope>
    <source>
        <strain evidence="2 3">KMM 3046</strain>
    </source>
</reference>
<proteinExistence type="predicted"/>
<comment type="caution">
    <text evidence="2">The sequence shown here is derived from an EMBL/GenBank/DDBJ whole genome shotgun (WGS) entry which is preliminary data.</text>
</comment>
<dbReference type="AlphaFoldDB" id="A0A3E1Q6W6"/>
<evidence type="ECO:0000256" key="1">
    <source>
        <dbReference type="SAM" id="Phobius"/>
    </source>
</evidence>
<dbReference type="Proteomes" id="UP000261082">
    <property type="component" value="Unassembled WGS sequence"/>
</dbReference>
<evidence type="ECO:0000313" key="2">
    <source>
        <dbReference type="EMBL" id="RFN57860.1"/>
    </source>
</evidence>
<keyword evidence="1" id="KW-1133">Transmembrane helix</keyword>
<keyword evidence="1" id="KW-0812">Transmembrane</keyword>
<accession>A0A3E1Q6W6</accession>
<evidence type="ECO:0000313" key="3">
    <source>
        <dbReference type="Proteomes" id="UP000261082"/>
    </source>
</evidence>
<feature type="transmembrane region" description="Helical" evidence="1">
    <location>
        <begin position="70"/>
        <end position="92"/>
    </location>
</feature>
<keyword evidence="3" id="KW-1185">Reference proteome</keyword>
<gene>
    <name evidence="2" type="ORF">DZ858_11480</name>
</gene>
<name>A0A3E1Q6W6_9FLAO</name>
<protein>
    <submittedName>
        <fullName evidence="2">Uncharacterized protein</fullName>
    </submittedName>
</protein>
<dbReference type="EMBL" id="QVID01000002">
    <property type="protein sequence ID" value="RFN57860.1"/>
    <property type="molecule type" value="Genomic_DNA"/>
</dbReference>